<protein>
    <submittedName>
        <fullName evidence="4">Uncharacterized protein</fullName>
    </submittedName>
</protein>
<dbReference type="EMBL" id="CAADFL010000132">
    <property type="protein sequence ID" value="VFK10182.1"/>
    <property type="molecule type" value="Genomic_DNA"/>
</dbReference>
<reference evidence="4" key="1">
    <citation type="submission" date="2019-02" db="EMBL/GenBank/DDBJ databases">
        <authorList>
            <person name="Gruber-Vodicka R. H."/>
            <person name="Seah K. B. B."/>
        </authorList>
    </citation>
    <scope>NUCLEOTIDE SEQUENCE</scope>
    <source>
        <strain evidence="2">BECK_BZ163</strain>
        <strain evidence="4">BECK_BZ164</strain>
        <strain evidence="3">BECK_BZ165</strain>
    </source>
</reference>
<evidence type="ECO:0000313" key="2">
    <source>
        <dbReference type="EMBL" id="VFJ44535.1"/>
    </source>
</evidence>
<dbReference type="AlphaFoldDB" id="A0A450VZI4"/>
<accession>A0A450VZI4</accession>
<gene>
    <name evidence="2" type="ORF">BECKFM1743A_GA0114220_100183</name>
    <name evidence="4" type="ORF">BECKFM1743B_GA0114221_101323</name>
    <name evidence="3" type="ORF">BECKFM1743C_GA0114222_101353</name>
</gene>
<feature type="transmembrane region" description="Helical" evidence="1">
    <location>
        <begin position="320"/>
        <end position="340"/>
    </location>
</feature>
<keyword evidence="1" id="KW-1133">Transmembrane helix</keyword>
<dbReference type="EMBL" id="CAADFA010000135">
    <property type="protein sequence ID" value="VFJ54178.1"/>
    <property type="molecule type" value="Genomic_DNA"/>
</dbReference>
<evidence type="ECO:0000256" key="1">
    <source>
        <dbReference type="SAM" id="Phobius"/>
    </source>
</evidence>
<keyword evidence="1" id="KW-0812">Transmembrane</keyword>
<keyword evidence="1" id="KW-0472">Membrane</keyword>
<organism evidence="4">
    <name type="scientific">Candidatus Kentrum sp. FM</name>
    <dbReference type="NCBI Taxonomy" id="2126340"/>
    <lineage>
        <taxon>Bacteria</taxon>
        <taxon>Pseudomonadati</taxon>
        <taxon>Pseudomonadota</taxon>
        <taxon>Gammaproteobacteria</taxon>
        <taxon>Candidatus Kentrum</taxon>
    </lineage>
</organism>
<name>A0A450VZI4_9GAMM</name>
<evidence type="ECO:0000313" key="4">
    <source>
        <dbReference type="EMBL" id="VFK10182.1"/>
    </source>
</evidence>
<feature type="transmembrane region" description="Helical" evidence="1">
    <location>
        <begin position="12"/>
        <end position="32"/>
    </location>
</feature>
<proteinExistence type="predicted"/>
<dbReference type="EMBL" id="CAADEZ010000018">
    <property type="protein sequence ID" value="VFJ44535.1"/>
    <property type="molecule type" value="Genomic_DNA"/>
</dbReference>
<evidence type="ECO:0000313" key="3">
    <source>
        <dbReference type="EMBL" id="VFJ54178.1"/>
    </source>
</evidence>
<sequence length="707" mass="79366">MKTEPSKILEGVNPSWVGVILAVISIFVAILLKMAGLEWISPTFAITGMIIIIPMPVVLFFYWKHRQKTKDRSFTAATPLLPQPTGRVLVEIHGDGVAYEQEFQIDGKARVLLRPESGTQSRTLRGILHTILDPSPENLEHFDAAFQMDVGEYLLKTIFPDSAEKPLPPHAEVFLHTRQPGLLLLPWHLLSQGDIFLSSFLELTVSVSGLPPENRGREPCRLPDEPKVLLVLPESAPDAGAHGEALENELSARNHTLIRGRNLRIAETWKTFTAALARFSPDVVYCYGAGSPEGIVLEGGRTVGAGMLADAVERMSRRPVLIYLNAVGGGAGIVDFGLALEKWVPAVISSRFVTNADSADADSAIAREQGLKLLIDIVTRAAAPHGAVAGLFGRLESPKDTNRARWLTPLLFRHYSEWRAKVPETPARAIHDPHWHLKIDRVSQFSTVAAQTLQMVREGRPRCQAFVWYGTEGQGVKLFHQRLYVELREYLLNFNATLHEVRPEWPMEGVDTDDPGMAFRDCLCDAFGVGNLDDIPIAIRGLTQGAAGKQTLVAVRHVPVDSRRVMNPKTLKAYLTWWDRAFMPILKRERGQFVLLGISFIVRNPPKFRELVLEKERIEDLRLKHTVFRLLDEMERLAERDIADFFKTHNIHLPIRNRDAIIRRTLEKTGGHYEKTVGELRRLVNESWDLGEEEGRDGDVAGEDEEY</sequence>
<feature type="transmembrane region" description="Helical" evidence="1">
    <location>
        <begin position="44"/>
        <end position="63"/>
    </location>
</feature>